<gene>
    <name evidence="1" type="ORF">LRX75_21775</name>
</gene>
<dbReference type="Proteomes" id="UP001139089">
    <property type="component" value="Unassembled WGS sequence"/>
</dbReference>
<accession>A0A9X1NWI3</accession>
<dbReference type="EMBL" id="JAJOZR010000018">
    <property type="protein sequence ID" value="MCD7111665.1"/>
    <property type="molecule type" value="Genomic_DNA"/>
</dbReference>
<dbReference type="RefSeq" id="WP_231816725.1">
    <property type="nucleotide sequence ID" value="NZ_JAJOZR010000018.1"/>
</dbReference>
<evidence type="ECO:0000313" key="2">
    <source>
        <dbReference type="Proteomes" id="UP001139089"/>
    </source>
</evidence>
<keyword evidence="2" id="KW-1185">Reference proteome</keyword>
<evidence type="ECO:0000313" key="1">
    <source>
        <dbReference type="EMBL" id="MCD7111665.1"/>
    </source>
</evidence>
<proteinExistence type="predicted"/>
<sequence>MSREPIQQELLADVHAVRDYLCEWRRESANASELDKLDTAIATVFDIYSQFIKCGYKWDGLLPVLSGDLDYMVETLSASTVLSLTIATEGLKSFTRSLSGDHYKRTNSRDRMLEWMRLNDFARRLNCDFSLQISVKKQRNRTCSLRVH</sequence>
<organism evidence="1 2">
    <name type="scientific">Rhizobium quercicola</name>
    <dbReference type="NCBI Taxonomy" id="2901226"/>
    <lineage>
        <taxon>Bacteria</taxon>
        <taxon>Pseudomonadati</taxon>
        <taxon>Pseudomonadota</taxon>
        <taxon>Alphaproteobacteria</taxon>
        <taxon>Hyphomicrobiales</taxon>
        <taxon>Rhizobiaceae</taxon>
        <taxon>Rhizobium/Agrobacterium group</taxon>
        <taxon>Rhizobium</taxon>
    </lineage>
</organism>
<name>A0A9X1NWI3_9HYPH</name>
<dbReference type="AlphaFoldDB" id="A0A9X1NWI3"/>
<reference evidence="1" key="1">
    <citation type="submission" date="2021-12" db="EMBL/GenBank/DDBJ databases">
        <authorList>
            <person name="Li Y."/>
        </authorList>
    </citation>
    <scope>NUCLEOTIDE SEQUENCE</scope>
    <source>
        <strain evidence="1">DKSPLA3</strain>
    </source>
</reference>
<protein>
    <submittedName>
        <fullName evidence="1">Uncharacterized protein</fullName>
    </submittedName>
</protein>
<comment type="caution">
    <text evidence="1">The sequence shown here is derived from an EMBL/GenBank/DDBJ whole genome shotgun (WGS) entry which is preliminary data.</text>
</comment>